<evidence type="ECO:0000313" key="3">
    <source>
        <dbReference type="Proteomes" id="UP000694556"/>
    </source>
</evidence>
<organism evidence="2 3">
    <name type="scientific">Cairina moschata</name>
    <name type="common">Muscovy duck</name>
    <dbReference type="NCBI Taxonomy" id="8855"/>
    <lineage>
        <taxon>Eukaryota</taxon>
        <taxon>Metazoa</taxon>
        <taxon>Chordata</taxon>
        <taxon>Craniata</taxon>
        <taxon>Vertebrata</taxon>
        <taxon>Euteleostomi</taxon>
        <taxon>Archelosauria</taxon>
        <taxon>Archosauria</taxon>
        <taxon>Dinosauria</taxon>
        <taxon>Saurischia</taxon>
        <taxon>Theropoda</taxon>
        <taxon>Coelurosauria</taxon>
        <taxon>Aves</taxon>
        <taxon>Neognathae</taxon>
        <taxon>Galloanserae</taxon>
        <taxon>Anseriformes</taxon>
        <taxon>Anatidae</taxon>
        <taxon>Anatinae</taxon>
        <taxon>Cairina</taxon>
    </lineage>
</organism>
<dbReference type="AlphaFoldDB" id="A0A8C3CT48"/>
<feature type="compositionally biased region" description="Gly residues" evidence="1">
    <location>
        <begin position="118"/>
        <end position="127"/>
    </location>
</feature>
<feature type="region of interest" description="Disordered" evidence="1">
    <location>
        <begin position="184"/>
        <end position="213"/>
    </location>
</feature>
<feature type="region of interest" description="Disordered" evidence="1">
    <location>
        <begin position="1"/>
        <end position="30"/>
    </location>
</feature>
<evidence type="ECO:0000256" key="1">
    <source>
        <dbReference type="SAM" id="MobiDB-lite"/>
    </source>
</evidence>
<reference evidence="2" key="1">
    <citation type="submission" date="2018-09" db="EMBL/GenBank/DDBJ databases">
        <title>Common duck and Muscovy duck high density SNP chip.</title>
        <authorList>
            <person name="Vignal A."/>
            <person name="Thebault N."/>
            <person name="Warren W.C."/>
        </authorList>
    </citation>
    <scope>NUCLEOTIDE SEQUENCE [LARGE SCALE GENOMIC DNA]</scope>
</reference>
<feature type="compositionally biased region" description="Pro residues" evidence="1">
    <location>
        <begin position="72"/>
        <end position="84"/>
    </location>
</feature>
<keyword evidence="3" id="KW-1185">Reference proteome</keyword>
<protein>
    <submittedName>
        <fullName evidence="2">Uncharacterized protein</fullName>
    </submittedName>
</protein>
<reference evidence="2" key="3">
    <citation type="submission" date="2025-09" db="UniProtKB">
        <authorList>
            <consortium name="Ensembl"/>
        </authorList>
    </citation>
    <scope>IDENTIFICATION</scope>
</reference>
<dbReference type="Ensembl" id="ENSCMMT00000027641.1">
    <property type="protein sequence ID" value="ENSCMMP00000025282.1"/>
    <property type="gene ID" value="ENSCMMG00000015625.1"/>
</dbReference>
<evidence type="ECO:0000313" key="2">
    <source>
        <dbReference type="Ensembl" id="ENSCMMP00000025282.1"/>
    </source>
</evidence>
<dbReference type="Proteomes" id="UP000694556">
    <property type="component" value="Chromosome 19"/>
</dbReference>
<reference evidence="2" key="2">
    <citation type="submission" date="2025-08" db="UniProtKB">
        <authorList>
            <consortium name="Ensembl"/>
        </authorList>
    </citation>
    <scope>IDENTIFICATION</scope>
</reference>
<proteinExistence type="predicted"/>
<accession>A0A8C3CT48</accession>
<sequence length="213" mass="20969">MSASETPKSRLETSSFPPVSTPAPAPKPLSKRSCCHFSGSCFGCNDTGTSLSRGAGRFLPPPRAITGRFRTGPPPPARPAPTPPRLMMSSRDMSILSAMMAAPLRGPHFRPRCAAAGSGRGGAGGGRRAAARARVPGSAGRRAGLPAARGGRGAGLPAARCGCGCGAGTGSPRGCGWRTTRTAASAAWPSTAAAPTVSGAGRGGGGAPGPGRG</sequence>
<feature type="compositionally biased region" description="Gly residues" evidence="1">
    <location>
        <begin position="200"/>
        <end position="213"/>
    </location>
</feature>
<feature type="compositionally biased region" description="Low complexity" evidence="1">
    <location>
        <begin position="184"/>
        <end position="196"/>
    </location>
</feature>
<feature type="region of interest" description="Disordered" evidence="1">
    <location>
        <begin position="52"/>
        <end position="85"/>
    </location>
</feature>
<name>A0A8C3CT48_CAIMO</name>
<feature type="compositionally biased region" description="Low complexity" evidence="1">
    <location>
        <begin position="132"/>
        <end position="151"/>
    </location>
</feature>
<feature type="region of interest" description="Disordered" evidence="1">
    <location>
        <begin position="116"/>
        <end position="151"/>
    </location>
</feature>